<keyword evidence="1" id="KW-0472">Membrane</keyword>
<reference evidence="2 3" key="1">
    <citation type="submission" date="2018-05" db="EMBL/GenBank/DDBJ databases">
        <title>Chitinophaga sp. K3CV102501T nov., isolated from isolated from a monsoon evergreen broad-leaved forest soil.</title>
        <authorList>
            <person name="Lv Y."/>
        </authorList>
    </citation>
    <scope>NUCLEOTIDE SEQUENCE [LARGE SCALE GENOMIC DNA]</scope>
    <source>
        <strain evidence="2 3">GDMCC 1.1325</strain>
    </source>
</reference>
<organism evidence="2 3">
    <name type="scientific">Chitinophaga flava</name>
    <dbReference type="NCBI Taxonomy" id="2259036"/>
    <lineage>
        <taxon>Bacteria</taxon>
        <taxon>Pseudomonadati</taxon>
        <taxon>Bacteroidota</taxon>
        <taxon>Chitinophagia</taxon>
        <taxon>Chitinophagales</taxon>
        <taxon>Chitinophagaceae</taxon>
        <taxon>Chitinophaga</taxon>
    </lineage>
</organism>
<feature type="transmembrane region" description="Helical" evidence="1">
    <location>
        <begin position="5"/>
        <end position="23"/>
    </location>
</feature>
<sequence>MNIRIVIWAILLILIIYLFGYQISVPAYHEDRLMVSLAGGLLTALCLVQTVRAYHVIPEKGDKNRRYILYFLWGAAAIVGSVVFYRISSQREEKLFAEHGVTTAGTIEGGIYRTHRGGATENIIVRFTTRDKKQLELYGYRAGEAGKPHYKDEPVGVVYLPEYPHIYRLVYDNSTRQ</sequence>
<protein>
    <recommendedName>
        <fullName evidence="4">DUF3592 domain-containing protein</fullName>
    </recommendedName>
</protein>
<dbReference type="Proteomes" id="UP000253410">
    <property type="component" value="Unassembled WGS sequence"/>
</dbReference>
<feature type="transmembrane region" description="Helical" evidence="1">
    <location>
        <begin position="35"/>
        <end position="55"/>
    </location>
</feature>
<comment type="caution">
    <text evidence="2">The sequence shown here is derived from an EMBL/GenBank/DDBJ whole genome shotgun (WGS) entry which is preliminary data.</text>
</comment>
<gene>
    <name evidence="2" type="ORF">DF182_10195</name>
</gene>
<dbReference type="AlphaFoldDB" id="A0A365Y328"/>
<dbReference type="OrthoDB" id="1333957at2"/>
<evidence type="ECO:0000313" key="3">
    <source>
        <dbReference type="Proteomes" id="UP000253410"/>
    </source>
</evidence>
<dbReference type="RefSeq" id="WP_113615517.1">
    <property type="nucleotide sequence ID" value="NZ_QFFJ01000001.1"/>
</dbReference>
<proteinExistence type="predicted"/>
<keyword evidence="3" id="KW-1185">Reference proteome</keyword>
<dbReference type="EMBL" id="QFFJ01000001">
    <property type="protein sequence ID" value="RBL92920.1"/>
    <property type="molecule type" value="Genomic_DNA"/>
</dbReference>
<keyword evidence="1" id="KW-0812">Transmembrane</keyword>
<evidence type="ECO:0000313" key="2">
    <source>
        <dbReference type="EMBL" id="RBL92920.1"/>
    </source>
</evidence>
<accession>A0A365Y328</accession>
<feature type="transmembrane region" description="Helical" evidence="1">
    <location>
        <begin position="67"/>
        <end position="87"/>
    </location>
</feature>
<evidence type="ECO:0008006" key="4">
    <source>
        <dbReference type="Google" id="ProtNLM"/>
    </source>
</evidence>
<keyword evidence="1" id="KW-1133">Transmembrane helix</keyword>
<name>A0A365Y328_9BACT</name>
<evidence type="ECO:0000256" key="1">
    <source>
        <dbReference type="SAM" id="Phobius"/>
    </source>
</evidence>